<dbReference type="SUPFAM" id="SSF47781">
    <property type="entry name" value="RuvA domain 2-like"/>
    <property type="match status" value="1"/>
</dbReference>
<dbReference type="Proteomes" id="UP000219068">
    <property type="component" value="Unassembled WGS sequence"/>
</dbReference>
<keyword evidence="1 6" id="KW-0963">Cytoplasm</keyword>
<dbReference type="Pfam" id="PF01330">
    <property type="entry name" value="RuvA_N"/>
    <property type="match status" value="1"/>
</dbReference>
<reference evidence="8 9" key="1">
    <citation type="submission" date="2017-08" db="EMBL/GenBank/DDBJ databases">
        <authorList>
            <person name="de Groot N.N."/>
        </authorList>
    </citation>
    <scope>NUCLEOTIDE SEQUENCE [LARGE SCALE GENOMIC DNA]</scope>
    <source>
        <strain evidence="8 9">USBA 78</strain>
    </source>
</reference>
<dbReference type="HAMAP" id="MF_00031">
    <property type="entry name" value="DNA_HJ_migration_RuvA"/>
    <property type="match status" value="1"/>
</dbReference>
<dbReference type="GO" id="GO:0048476">
    <property type="term" value="C:Holliday junction resolvase complex"/>
    <property type="evidence" value="ECO:0007669"/>
    <property type="project" value="UniProtKB-UniRule"/>
</dbReference>
<keyword evidence="3 6" id="KW-0238">DNA-binding</keyword>
<feature type="region of interest" description="Domain I" evidence="6">
    <location>
        <begin position="1"/>
        <end position="64"/>
    </location>
</feature>
<dbReference type="InterPro" id="IPR000085">
    <property type="entry name" value="RuvA"/>
</dbReference>
<keyword evidence="8" id="KW-0067">ATP-binding</keyword>
<dbReference type="GO" id="GO:0006281">
    <property type="term" value="P:DNA repair"/>
    <property type="evidence" value="ECO:0007669"/>
    <property type="project" value="UniProtKB-UniRule"/>
</dbReference>
<dbReference type="InterPro" id="IPR012340">
    <property type="entry name" value="NA-bd_OB-fold"/>
</dbReference>
<name>A0A285TSD3_9PROT</name>
<proteinExistence type="inferred from homology"/>
<dbReference type="GO" id="GO:0005524">
    <property type="term" value="F:ATP binding"/>
    <property type="evidence" value="ECO:0007669"/>
    <property type="project" value="InterPro"/>
</dbReference>
<keyword evidence="5 6" id="KW-0234">DNA repair</keyword>
<evidence type="ECO:0000256" key="2">
    <source>
        <dbReference type="ARBA" id="ARBA00022763"/>
    </source>
</evidence>
<evidence type="ECO:0000313" key="8">
    <source>
        <dbReference type="EMBL" id="SOC26823.1"/>
    </source>
</evidence>
<keyword evidence="2 6" id="KW-0227">DNA damage</keyword>
<dbReference type="Gene3D" id="2.40.50.140">
    <property type="entry name" value="Nucleic acid-binding proteins"/>
    <property type="match status" value="1"/>
</dbReference>
<dbReference type="GO" id="GO:0000400">
    <property type="term" value="F:four-way junction DNA binding"/>
    <property type="evidence" value="ECO:0007669"/>
    <property type="project" value="UniProtKB-UniRule"/>
</dbReference>
<dbReference type="AlphaFoldDB" id="A0A285TSD3"/>
<evidence type="ECO:0000313" key="9">
    <source>
        <dbReference type="Proteomes" id="UP000219068"/>
    </source>
</evidence>
<evidence type="ECO:0000256" key="1">
    <source>
        <dbReference type="ARBA" id="ARBA00022490"/>
    </source>
</evidence>
<dbReference type="GO" id="GO:0005737">
    <property type="term" value="C:cytoplasm"/>
    <property type="evidence" value="ECO:0007669"/>
    <property type="project" value="UniProtKB-SubCell"/>
</dbReference>
<dbReference type="EMBL" id="OBMM01000005">
    <property type="protein sequence ID" value="SOC26823.1"/>
    <property type="molecule type" value="Genomic_DNA"/>
</dbReference>
<dbReference type="InterPro" id="IPR013849">
    <property type="entry name" value="DNA_helicase_Holl-junc_RuvA_I"/>
</dbReference>
<dbReference type="InterPro" id="IPR010994">
    <property type="entry name" value="RuvA_2-like"/>
</dbReference>
<organism evidence="8 9">
    <name type="scientific">Thalassospira xiamenensis</name>
    <dbReference type="NCBI Taxonomy" id="220697"/>
    <lineage>
        <taxon>Bacteria</taxon>
        <taxon>Pseudomonadati</taxon>
        <taxon>Pseudomonadota</taxon>
        <taxon>Alphaproteobacteria</taxon>
        <taxon>Rhodospirillales</taxon>
        <taxon>Thalassospiraceae</taxon>
        <taxon>Thalassospira</taxon>
    </lineage>
</organism>
<evidence type="ECO:0000256" key="4">
    <source>
        <dbReference type="ARBA" id="ARBA00023172"/>
    </source>
</evidence>
<dbReference type="NCBIfam" id="TIGR00084">
    <property type="entry name" value="ruvA"/>
    <property type="match status" value="1"/>
</dbReference>
<feature type="domain" description="DNA helicase Holliday junction RuvA type" evidence="7">
    <location>
        <begin position="1"/>
        <end position="62"/>
    </location>
</feature>
<dbReference type="GO" id="GO:0006310">
    <property type="term" value="P:DNA recombination"/>
    <property type="evidence" value="ECO:0007669"/>
    <property type="project" value="UniProtKB-UniRule"/>
</dbReference>
<sequence length="201" mass="21117">MIAYLSGRFQSRNGNSLVIAVNGVGYLVQVSTATLGSLAELGQEIELVIQTIVKEDSITLYGFRTDDEREVFQLLTSVQGIGPSAALSILSLGGCADIVGALASEDENYFAKANRVGKKTAGRLVVELKAKAAVLARGIGYAAGSSGSSLERDAQNAMRKLGFGNGEIAQRFVVVREQGPLPESVSEVVAMLLRVPASRVG</sequence>
<gene>
    <name evidence="6" type="primary">ruvA</name>
    <name evidence="8" type="ORF">SAMN05428964_105215</name>
</gene>
<comment type="subunit">
    <text evidence="6">Homotetramer. Forms an RuvA(8)-RuvB(12)-Holliday junction (HJ) complex. HJ DNA is sandwiched between 2 RuvA tetramers; dsDNA enters through RuvA and exits via RuvB. An RuvB hexamer assembles on each DNA strand where it exits the tetramer. Each RuvB hexamer is contacted by two RuvA subunits (via domain III) on 2 adjacent RuvB subunits; this complex drives branch migration. In the full resolvosome a probable DNA-RuvA(4)-RuvB(12)-RuvC(2) complex forms which resolves the HJ.</text>
</comment>
<dbReference type="Pfam" id="PF14520">
    <property type="entry name" value="HHH_5"/>
    <property type="match status" value="1"/>
</dbReference>
<comment type="caution">
    <text evidence="6">Lacks conserved residue(s) required for the propagation of feature annotation.</text>
</comment>
<keyword evidence="8" id="KW-0547">Nucleotide-binding</keyword>
<evidence type="ECO:0000259" key="7">
    <source>
        <dbReference type="Pfam" id="PF01330"/>
    </source>
</evidence>
<dbReference type="GO" id="GO:0009378">
    <property type="term" value="F:four-way junction helicase activity"/>
    <property type="evidence" value="ECO:0007669"/>
    <property type="project" value="InterPro"/>
</dbReference>
<comment type="domain">
    <text evidence="6">Has three domains with a flexible linker between the domains II and III and assumes an 'L' shape. Domain III is highly mobile and contacts RuvB.</text>
</comment>
<evidence type="ECO:0000256" key="3">
    <source>
        <dbReference type="ARBA" id="ARBA00023125"/>
    </source>
</evidence>
<comment type="function">
    <text evidence="6">The RuvA-RuvB-RuvC complex processes Holliday junction (HJ) DNA during genetic recombination and DNA repair, while the RuvA-RuvB complex plays an important role in the rescue of blocked DNA replication forks via replication fork reversal (RFR). RuvA specifically binds to HJ cruciform DNA, conferring on it an open structure. The RuvB hexamer acts as an ATP-dependent pump, pulling dsDNA into and through the RuvAB complex. HJ branch migration allows RuvC to scan DNA until it finds its consensus sequence, where it cleaves and resolves the cruciform DNA.</text>
</comment>
<evidence type="ECO:0000256" key="5">
    <source>
        <dbReference type="ARBA" id="ARBA00023204"/>
    </source>
</evidence>
<dbReference type="RefSeq" id="WP_097052773.1">
    <property type="nucleotide sequence ID" value="NZ_OBMM01000005.1"/>
</dbReference>
<feature type="region of interest" description="Domain III" evidence="6">
    <location>
        <begin position="145"/>
        <end position="201"/>
    </location>
</feature>
<comment type="subcellular location">
    <subcellularLocation>
        <location evidence="6">Cytoplasm</location>
    </subcellularLocation>
</comment>
<accession>A0A285TSD3</accession>
<comment type="similarity">
    <text evidence="6">Belongs to the RuvA family.</text>
</comment>
<protein>
    <recommendedName>
        <fullName evidence="6">Holliday junction branch migration complex subunit RuvA</fullName>
    </recommendedName>
</protein>
<keyword evidence="8" id="KW-0347">Helicase</keyword>
<keyword evidence="4 6" id="KW-0233">DNA recombination</keyword>
<keyword evidence="8" id="KW-0378">Hydrolase</keyword>
<evidence type="ECO:0000256" key="6">
    <source>
        <dbReference type="HAMAP-Rule" id="MF_00031"/>
    </source>
</evidence>
<dbReference type="Gene3D" id="1.10.150.20">
    <property type="entry name" value="5' to 3' exonuclease, C-terminal subdomain"/>
    <property type="match status" value="1"/>
</dbReference>
<dbReference type="SUPFAM" id="SSF50249">
    <property type="entry name" value="Nucleic acid-binding proteins"/>
    <property type="match status" value="1"/>
</dbReference>